<reference evidence="4" key="2">
    <citation type="submission" date="2025-08" db="UniProtKB">
        <authorList>
            <consortium name="RefSeq"/>
        </authorList>
    </citation>
    <scope>IDENTIFICATION</scope>
</reference>
<organism evidence="3 4">
    <name type="scientific">Pogona vitticeps</name>
    <name type="common">central bearded dragon</name>
    <dbReference type="NCBI Taxonomy" id="103695"/>
    <lineage>
        <taxon>Eukaryota</taxon>
        <taxon>Metazoa</taxon>
        <taxon>Chordata</taxon>
        <taxon>Craniata</taxon>
        <taxon>Vertebrata</taxon>
        <taxon>Euteleostomi</taxon>
        <taxon>Lepidosauria</taxon>
        <taxon>Squamata</taxon>
        <taxon>Bifurcata</taxon>
        <taxon>Unidentata</taxon>
        <taxon>Episquamata</taxon>
        <taxon>Toxicofera</taxon>
        <taxon>Iguania</taxon>
        <taxon>Acrodonta</taxon>
        <taxon>Agamidae</taxon>
        <taxon>Amphibolurinae</taxon>
        <taxon>Pogona</taxon>
    </lineage>
</organism>
<keyword evidence="3" id="KW-1185">Reference proteome</keyword>
<dbReference type="Proteomes" id="UP001652642">
    <property type="component" value="Chromosome 2"/>
</dbReference>
<feature type="transmembrane region" description="Helical" evidence="2">
    <location>
        <begin position="55"/>
        <end position="75"/>
    </location>
</feature>
<accession>A0A6J0T0Y6</accession>
<proteinExistence type="predicted"/>
<reference evidence="3" key="1">
    <citation type="submission" date="2025-05" db="UniProtKB">
        <authorList>
            <consortium name="RefSeq"/>
        </authorList>
    </citation>
    <scope>NUCLEOTIDE SEQUENCE [LARGE SCALE GENOMIC DNA]</scope>
</reference>
<evidence type="ECO:0000313" key="4">
    <source>
        <dbReference type="RefSeq" id="XP_020640625.2"/>
    </source>
</evidence>
<dbReference type="AlphaFoldDB" id="A0A6J0T0Y6"/>
<name>A0A6J0T0Y6_9SAUR</name>
<dbReference type="GO" id="GO:0005615">
    <property type="term" value="C:extracellular space"/>
    <property type="evidence" value="ECO:0007669"/>
    <property type="project" value="TreeGrafter"/>
</dbReference>
<gene>
    <name evidence="4" type="primary">APOF</name>
</gene>
<evidence type="ECO:0000313" key="3">
    <source>
        <dbReference type="Proteomes" id="UP001652642"/>
    </source>
</evidence>
<sequence length="419" mass="45705">MCQHLPVKRHVAIGSADKTGCIYRHEIATALHSHPEVLYTHLCSTEQGAKYQSNMYLPSPMAVFAFFGLLMFQGLDGHLLSMANPKETELRAHQSTSEYRPGALHSLFRSFNPKSPQLQLPQKGVSCRDLMPEALGGFAKVPPIAQNFIRAAFSLALQSAGCPSHAETLILQLSKELGEVDTEHLLVTMAGALGTPSPSHENKSSVALQFNLDQLAPTQAWHCRGLRQVNGTLLHGRAYRVYKDFLSAALACRHLGDLCAGVASNGTSSFQVVARDGSFFLPHHGAHSWLHQCHGLARVQRSSPEDCLSEKEQQVYEVLSWVPVVSTYYNLGTSVYYATQGCTDLAKERVLEGAIDLSYDALMGMTGGVGGGAALGISAMLKPGYKVGIYRLIDYFNQEKEDPSPPPTTSHHHLDVPQL</sequence>
<dbReference type="RefSeq" id="XP_020640625.2">
    <property type="nucleotide sequence ID" value="XM_020784966.2"/>
</dbReference>
<dbReference type="CTD" id="319"/>
<dbReference type="GO" id="GO:0008203">
    <property type="term" value="P:cholesterol metabolic process"/>
    <property type="evidence" value="ECO:0007669"/>
    <property type="project" value="TreeGrafter"/>
</dbReference>
<dbReference type="PANTHER" id="PTHR15011">
    <property type="entry name" value="APOLIPOPROTEIN F"/>
    <property type="match status" value="1"/>
</dbReference>
<keyword evidence="2" id="KW-1133">Transmembrane helix</keyword>
<dbReference type="InParanoid" id="A0A6J0T0Y6"/>
<dbReference type="InterPro" id="IPR026114">
    <property type="entry name" value="APOF"/>
</dbReference>
<protein>
    <submittedName>
        <fullName evidence="4">Apolipoprotein F isoform X1</fullName>
    </submittedName>
</protein>
<feature type="region of interest" description="Disordered" evidence="1">
    <location>
        <begin position="400"/>
        <end position="419"/>
    </location>
</feature>
<dbReference type="KEGG" id="pvt:110074615"/>
<keyword evidence="2" id="KW-0812">Transmembrane</keyword>
<evidence type="ECO:0000256" key="2">
    <source>
        <dbReference type="SAM" id="Phobius"/>
    </source>
</evidence>
<evidence type="ECO:0000256" key="1">
    <source>
        <dbReference type="SAM" id="MobiDB-lite"/>
    </source>
</evidence>
<dbReference type="PANTHER" id="PTHR15011:SF3">
    <property type="entry name" value="APOLIPOPROTEIN F"/>
    <property type="match status" value="1"/>
</dbReference>
<keyword evidence="2" id="KW-0472">Membrane</keyword>
<dbReference type="Pfam" id="PF15148">
    <property type="entry name" value="Apolipo_F"/>
    <property type="match status" value="2"/>
</dbReference>
<dbReference type="GeneID" id="110074615"/>
<dbReference type="OrthoDB" id="9895613at2759"/>